<dbReference type="InterPro" id="IPR013087">
    <property type="entry name" value="Znf_C2H2_type"/>
</dbReference>
<feature type="domain" description="C2H2-type" evidence="13">
    <location>
        <begin position="503"/>
        <end position="530"/>
    </location>
</feature>
<feature type="domain" description="ZAD" evidence="14">
    <location>
        <begin position="12"/>
        <end position="88"/>
    </location>
</feature>
<dbReference type="GO" id="GO:0000978">
    <property type="term" value="F:RNA polymerase II cis-regulatory region sequence-specific DNA binding"/>
    <property type="evidence" value="ECO:0007669"/>
    <property type="project" value="TreeGrafter"/>
</dbReference>
<dbReference type="PANTHER" id="PTHR24399:SF70">
    <property type="entry name" value="C2H2-TYPE DOMAIN-CONTAINING PROTEIN"/>
    <property type="match status" value="1"/>
</dbReference>
<evidence type="ECO:0000256" key="3">
    <source>
        <dbReference type="ARBA" id="ARBA00022737"/>
    </source>
</evidence>
<dbReference type="InterPro" id="IPR012934">
    <property type="entry name" value="Znf_AD"/>
</dbReference>
<keyword evidence="4 10" id="KW-0863">Zinc-finger</keyword>
<dbReference type="RefSeq" id="XP_048525554.1">
    <property type="nucleotide sequence ID" value="XM_048669597.1"/>
</dbReference>
<evidence type="ECO:0000313" key="16">
    <source>
        <dbReference type="Proteomes" id="UP000019118"/>
    </source>
</evidence>
<dbReference type="AlphaFoldDB" id="A0AAR5PH47"/>
<keyword evidence="5 11" id="KW-0862">Zinc</keyword>
<evidence type="ECO:0000256" key="7">
    <source>
        <dbReference type="ARBA" id="ARBA00023125"/>
    </source>
</evidence>
<reference evidence="16" key="1">
    <citation type="journal article" date="2013" name="Genome Biol.">
        <title>Draft genome of the mountain pine beetle, Dendroctonus ponderosae Hopkins, a major forest pest.</title>
        <authorList>
            <person name="Keeling C.I."/>
            <person name="Yuen M.M."/>
            <person name="Liao N.Y."/>
            <person name="Docking T.R."/>
            <person name="Chan S.K."/>
            <person name="Taylor G.A."/>
            <person name="Palmquist D.L."/>
            <person name="Jackman S.D."/>
            <person name="Nguyen A."/>
            <person name="Li M."/>
            <person name="Henderson H."/>
            <person name="Janes J.K."/>
            <person name="Zhao Y."/>
            <person name="Pandoh P."/>
            <person name="Moore R."/>
            <person name="Sperling F.A."/>
            <person name="Huber D.P."/>
            <person name="Birol I."/>
            <person name="Jones S.J."/>
            <person name="Bohlmann J."/>
        </authorList>
    </citation>
    <scope>NUCLEOTIDE SEQUENCE</scope>
</reference>
<keyword evidence="8" id="KW-0804">Transcription</keyword>
<evidence type="ECO:0000256" key="5">
    <source>
        <dbReference type="ARBA" id="ARBA00022833"/>
    </source>
</evidence>
<accession>A0AAR5PH47</accession>
<feature type="domain" description="C2H2-type" evidence="13">
    <location>
        <begin position="277"/>
        <end position="304"/>
    </location>
</feature>
<protein>
    <recommendedName>
        <fullName evidence="17">Protein krueppel</fullName>
    </recommendedName>
</protein>
<feature type="domain" description="C2H2-type" evidence="13">
    <location>
        <begin position="389"/>
        <end position="416"/>
    </location>
</feature>
<keyword evidence="6" id="KW-0805">Transcription regulation</keyword>
<dbReference type="EnsemblMetazoa" id="XM_019904512.1">
    <property type="protein sequence ID" value="XP_019760071.1"/>
    <property type="gene ID" value="LOC109537676"/>
</dbReference>
<dbReference type="GO" id="GO:0030674">
    <property type="term" value="F:protein-macromolecule adaptor activity"/>
    <property type="evidence" value="ECO:0007669"/>
    <property type="project" value="UniProtKB-ARBA"/>
</dbReference>
<feature type="domain" description="C2H2-type" evidence="13">
    <location>
        <begin position="361"/>
        <end position="388"/>
    </location>
</feature>
<keyword evidence="7" id="KW-0238">DNA-binding</keyword>
<evidence type="ECO:0000313" key="15">
    <source>
        <dbReference type="EnsemblMetazoa" id="XP_019760071.1"/>
    </source>
</evidence>
<dbReference type="SMART" id="SM00868">
    <property type="entry name" value="zf-AD"/>
    <property type="match status" value="1"/>
</dbReference>
<dbReference type="FunFam" id="3.30.160.60:FF:000688">
    <property type="entry name" value="zinc finger protein 197 isoform X1"/>
    <property type="match status" value="1"/>
</dbReference>
<dbReference type="KEGG" id="dpa:109537676"/>
<evidence type="ECO:0000256" key="2">
    <source>
        <dbReference type="ARBA" id="ARBA00022723"/>
    </source>
</evidence>
<comment type="subcellular location">
    <subcellularLocation>
        <location evidence="1">Nucleus</location>
    </subcellularLocation>
</comment>
<dbReference type="Pfam" id="PF00096">
    <property type="entry name" value="zf-C2H2"/>
    <property type="match status" value="5"/>
</dbReference>
<evidence type="ECO:0000256" key="8">
    <source>
        <dbReference type="ARBA" id="ARBA00023163"/>
    </source>
</evidence>
<evidence type="ECO:0000256" key="10">
    <source>
        <dbReference type="PROSITE-ProRule" id="PRU00042"/>
    </source>
</evidence>
<dbReference type="GO" id="GO:0008270">
    <property type="term" value="F:zinc ion binding"/>
    <property type="evidence" value="ECO:0007669"/>
    <property type="project" value="UniProtKB-UniRule"/>
</dbReference>
<evidence type="ECO:0000256" key="4">
    <source>
        <dbReference type="ARBA" id="ARBA00022771"/>
    </source>
</evidence>
<keyword evidence="9" id="KW-0539">Nucleus</keyword>
<dbReference type="SMART" id="SM00355">
    <property type="entry name" value="ZnF_C2H2"/>
    <property type="match status" value="9"/>
</dbReference>
<evidence type="ECO:0000256" key="1">
    <source>
        <dbReference type="ARBA" id="ARBA00004123"/>
    </source>
</evidence>
<evidence type="ECO:0000256" key="6">
    <source>
        <dbReference type="ARBA" id="ARBA00023015"/>
    </source>
</evidence>
<dbReference type="SUPFAM" id="SSF57667">
    <property type="entry name" value="beta-beta-alpha zinc fingers"/>
    <property type="match status" value="5"/>
</dbReference>
<feature type="domain" description="C2H2-type" evidence="13">
    <location>
        <begin position="305"/>
        <end position="332"/>
    </location>
</feature>
<feature type="domain" description="C2H2-type" evidence="13">
    <location>
        <begin position="419"/>
        <end position="446"/>
    </location>
</feature>
<feature type="compositionally biased region" description="Low complexity" evidence="12">
    <location>
        <begin position="220"/>
        <end position="231"/>
    </location>
</feature>
<dbReference type="FunFam" id="3.30.160.60:FF:000512">
    <property type="entry name" value="zinc finger protein 197 isoform X1"/>
    <property type="match status" value="1"/>
</dbReference>
<dbReference type="Gene3D" id="3.40.1800.20">
    <property type="match status" value="1"/>
</dbReference>
<dbReference type="SUPFAM" id="SSF57716">
    <property type="entry name" value="Glucocorticoid receptor-like (DNA-binding domain)"/>
    <property type="match status" value="1"/>
</dbReference>
<dbReference type="PROSITE" id="PS00028">
    <property type="entry name" value="ZINC_FINGER_C2H2_1"/>
    <property type="match status" value="9"/>
</dbReference>
<evidence type="ECO:0000259" key="13">
    <source>
        <dbReference type="PROSITE" id="PS50157"/>
    </source>
</evidence>
<feature type="binding site" evidence="11">
    <location>
        <position position="14"/>
    </location>
    <ligand>
        <name>Zn(2+)</name>
        <dbReference type="ChEBI" id="CHEBI:29105"/>
    </ligand>
</feature>
<dbReference type="GeneID" id="109537676"/>
<keyword evidence="16" id="KW-1185">Reference proteome</keyword>
<dbReference type="GO" id="GO:0005654">
    <property type="term" value="C:nucleoplasm"/>
    <property type="evidence" value="ECO:0007669"/>
    <property type="project" value="TreeGrafter"/>
</dbReference>
<dbReference type="Pfam" id="PF13912">
    <property type="entry name" value="zf-C2H2_6"/>
    <property type="match status" value="1"/>
</dbReference>
<sequence length="547" mass="61740">MSTLVVNTKFDELCRLCGSKTDSLAVHIFEDEGTFSELENKILGCLQIQINQQDELPKQLCDHCLVKLEMFWDFKDRSLRTEQLLIELLKQLKNAEDAQCFVSVDPEGMVLQGQSLSNMAEPEHAFNLIPQQILNQVSMVEDGTLYSSDNYSKPPGNADQLTCYSNQNLDENSLSLTEFQPQQLLSMPNFLKFGDNFETNTDAAISFTESQLVKSEELSMDSSDCLSSQDDSAPKLANPATEVADNSDLSNMSPVLSNMKEEVPPEKQSVPKPANGKICPECGKSYRSNYKLAEHMTMHTGEKKHKCQMCEKRFRSKMGLAQHEAKHTGQYDLRCPVCGKGFQCRSYLMVHQRVHSDVKPFPCSTCGLNFKTKQSLLDHTNRHLGLKPYTCTVCKRGFITKSLCLAHEKTHSGVDNRKFSCKICEKRFVSKSYLRTHSRIHSGEKSFICEVCGKGFMARVDLRIHLTMHTGEKSFVCEMCGKAFARRDALKCHRRMHTGERPYSCDICGRTFTQFTPMANHKRNHHSDSAAAQSTLKVNLTESVING</sequence>
<dbReference type="Gene3D" id="3.30.160.60">
    <property type="entry name" value="Classic Zinc Finger"/>
    <property type="match status" value="9"/>
</dbReference>
<evidence type="ECO:0000256" key="11">
    <source>
        <dbReference type="PROSITE-ProRule" id="PRU01263"/>
    </source>
</evidence>
<keyword evidence="2 11" id="KW-0479">Metal-binding</keyword>
<feature type="domain" description="C2H2-type" evidence="13">
    <location>
        <begin position="475"/>
        <end position="502"/>
    </location>
</feature>
<feature type="region of interest" description="Disordered" evidence="12">
    <location>
        <begin position="218"/>
        <end position="249"/>
    </location>
</feature>
<feature type="binding site" evidence="11">
    <location>
        <position position="61"/>
    </location>
    <ligand>
        <name>Zn(2+)</name>
        <dbReference type="ChEBI" id="CHEBI:29105"/>
    </ligand>
</feature>
<feature type="domain" description="C2H2-type" evidence="13">
    <location>
        <begin position="447"/>
        <end position="474"/>
    </location>
</feature>
<keyword evidence="3" id="KW-0677">Repeat</keyword>
<evidence type="ECO:0008006" key="17">
    <source>
        <dbReference type="Google" id="ProtNLM"/>
    </source>
</evidence>
<dbReference type="FunFam" id="3.30.160.60:FF:000870">
    <property type="entry name" value="zinc finger protein 197 isoform X1"/>
    <property type="match status" value="1"/>
</dbReference>
<dbReference type="FunFam" id="3.30.160.60:FF:000110">
    <property type="entry name" value="Zinc finger protein-like"/>
    <property type="match status" value="1"/>
</dbReference>
<dbReference type="Proteomes" id="UP000019118">
    <property type="component" value="Unassembled WGS sequence"/>
</dbReference>
<evidence type="ECO:0000256" key="12">
    <source>
        <dbReference type="SAM" id="MobiDB-lite"/>
    </source>
</evidence>
<name>A0AAR5PH47_DENPD</name>
<dbReference type="InterPro" id="IPR036236">
    <property type="entry name" value="Znf_C2H2_sf"/>
</dbReference>
<organism evidence="15 16">
    <name type="scientific">Dendroctonus ponderosae</name>
    <name type="common">Mountain pine beetle</name>
    <dbReference type="NCBI Taxonomy" id="77166"/>
    <lineage>
        <taxon>Eukaryota</taxon>
        <taxon>Metazoa</taxon>
        <taxon>Ecdysozoa</taxon>
        <taxon>Arthropoda</taxon>
        <taxon>Hexapoda</taxon>
        <taxon>Insecta</taxon>
        <taxon>Pterygota</taxon>
        <taxon>Neoptera</taxon>
        <taxon>Endopterygota</taxon>
        <taxon>Coleoptera</taxon>
        <taxon>Polyphaga</taxon>
        <taxon>Cucujiformia</taxon>
        <taxon>Curculionidae</taxon>
        <taxon>Scolytinae</taxon>
        <taxon>Dendroctonus</taxon>
    </lineage>
</organism>
<evidence type="ECO:0000256" key="9">
    <source>
        <dbReference type="ARBA" id="ARBA00023242"/>
    </source>
</evidence>
<dbReference type="FunFam" id="3.30.160.60:FF:001465">
    <property type="entry name" value="Zinc finger protein 560"/>
    <property type="match status" value="1"/>
</dbReference>
<dbReference type="FunFam" id="3.30.160.60:FF:001450">
    <property type="entry name" value="zinc finger protein 774"/>
    <property type="match status" value="1"/>
</dbReference>
<evidence type="ECO:0000259" key="14">
    <source>
        <dbReference type="PROSITE" id="PS51915"/>
    </source>
</evidence>
<dbReference type="PROSITE" id="PS50157">
    <property type="entry name" value="ZINC_FINGER_C2H2_2"/>
    <property type="match status" value="9"/>
</dbReference>
<dbReference type="PROSITE" id="PS51915">
    <property type="entry name" value="ZAD"/>
    <property type="match status" value="1"/>
</dbReference>
<reference evidence="15" key="2">
    <citation type="submission" date="2024-08" db="UniProtKB">
        <authorList>
            <consortium name="EnsemblMetazoa"/>
        </authorList>
    </citation>
    <scope>IDENTIFICATION</scope>
</reference>
<feature type="domain" description="C2H2-type" evidence="13">
    <location>
        <begin position="333"/>
        <end position="360"/>
    </location>
</feature>
<proteinExistence type="predicted"/>
<dbReference type="Pfam" id="PF07776">
    <property type="entry name" value="zf-AD"/>
    <property type="match status" value="1"/>
</dbReference>
<feature type="binding site" evidence="11">
    <location>
        <position position="17"/>
    </location>
    <ligand>
        <name>Zn(2+)</name>
        <dbReference type="ChEBI" id="CHEBI:29105"/>
    </ligand>
</feature>
<dbReference type="FunFam" id="3.30.160.60:FF:000446">
    <property type="entry name" value="Zinc finger protein"/>
    <property type="match status" value="1"/>
</dbReference>
<feature type="binding site" evidence="11">
    <location>
        <position position="64"/>
    </location>
    <ligand>
        <name>Zn(2+)</name>
        <dbReference type="ChEBI" id="CHEBI:29105"/>
    </ligand>
</feature>
<dbReference type="GO" id="GO:0001227">
    <property type="term" value="F:DNA-binding transcription repressor activity, RNA polymerase II-specific"/>
    <property type="evidence" value="ECO:0007669"/>
    <property type="project" value="TreeGrafter"/>
</dbReference>
<dbReference type="PANTHER" id="PTHR24399">
    <property type="entry name" value="ZINC FINGER AND BTB DOMAIN-CONTAINING"/>
    <property type="match status" value="1"/>
</dbReference>